<organism evidence="1 2">
    <name type="scientific">Plakobranchus ocellatus</name>
    <dbReference type="NCBI Taxonomy" id="259542"/>
    <lineage>
        <taxon>Eukaryota</taxon>
        <taxon>Metazoa</taxon>
        <taxon>Spiralia</taxon>
        <taxon>Lophotrochozoa</taxon>
        <taxon>Mollusca</taxon>
        <taxon>Gastropoda</taxon>
        <taxon>Heterobranchia</taxon>
        <taxon>Euthyneura</taxon>
        <taxon>Panpulmonata</taxon>
        <taxon>Sacoglossa</taxon>
        <taxon>Placobranchoidea</taxon>
        <taxon>Plakobranchidae</taxon>
        <taxon>Plakobranchus</taxon>
    </lineage>
</organism>
<reference evidence="1 2" key="1">
    <citation type="journal article" date="2021" name="Elife">
        <title>Chloroplast acquisition without the gene transfer in kleptoplastic sea slugs, Plakobranchus ocellatus.</title>
        <authorList>
            <person name="Maeda T."/>
            <person name="Takahashi S."/>
            <person name="Yoshida T."/>
            <person name="Shimamura S."/>
            <person name="Takaki Y."/>
            <person name="Nagai Y."/>
            <person name="Toyoda A."/>
            <person name="Suzuki Y."/>
            <person name="Arimoto A."/>
            <person name="Ishii H."/>
            <person name="Satoh N."/>
            <person name="Nishiyama T."/>
            <person name="Hasebe M."/>
            <person name="Maruyama T."/>
            <person name="Minagawa J."/>
            <person name="Obokata J."/>
            <person name="Shigenobu S."/>
        </authorList>
    </citation>
    <scope>NUCLEOTIDE SEQUENCE [LARGE SCALE GENOMIC DNA]</scope>
</reference>
<proteinExistence type="predicted"/>
<comment type="caution">
    <text evidence="1">The sequence shown here is derived from an EMBL/GenBank/DDBJ whole genome shotgun (WGS) entry which is preliminary data.</text>
</comment>
<dbReference type="Proteomes" id="UP000735302">
    <property type="component" value="Unassembled WGS sequence"/>
</dbReference>
<dbReference type="AlphaFoldDB" id="A0AAV3ZCP4"/>
<evidence type="ECO:0000313" key="2">
    <source>
        <dbReference type="Proteomes" id="UP000735302"/>
    </source>
</evidence>
<protein>
    <submittedName>
        <fullName evidence="1">Uncharacterized protein</fullName>
    </submittedName>
</protein>
<keyword evidence="2" id="KW-1185">Reference proteome</keyword>
<evidence type="ECO:0000313" key="1">
    <source>
        <dbReference type="EMBL" id="GFN92246.1"/>
    </source>
</evidence>
<gene>
    <name evidence="1" type="ORF">PoB_001875200</name>
</gene>
<sequence>MNFRLTDYTIEPLDFHISRACPALTELATLRSYDAGASLTKPSLSPGIATLVRHQLACCVRRSPETATDGSIGIVIRKRLGRNRSGDKVEESASHQLLTSYAAQEVPALSSPPYVNPCSLLFVVLV</sequence>
<name>A0AAV3ZCP4_9GAST</name>
<accession>A0AAV3ZCP4</accession>
<dbReference type="EMBL" id="BLXT01002238">
    <property type="protein sequence ID" value="GFN92246.1"/>
    <property type="molecule type" value="Genomic_DNA"/>
</dbReference>